<dbReference type="InterPro" id="IPR007403">
    <property type="entry name" value="DUF456"/>
</dbReference>
<dbReference type="Pfam" id="PF04306">
    <property type="entry name" value="DUF456"/>
    <property type="match status" value="1"/>
</dbReference>
<keyword evidence="2" id="KW-1133">Transmembrane helix</keyword>
<feature type="compositionally biased region" description="Basic residues" evidence="1">
    <location>
        <begin position="8"/>
        <end position="23"/>
    </location>
</feature>
<feature type="region of interest" description="Disordered" evidence="1">
    <location>
        <begin position="1"/>
        <end position="35"/>
    </location>
</feature>
<protein>
    <recommendedName>
        <fullName evidence="5">DUF456 domain-containing protein</fullName>
    </recommendedName>
</protein>
<proteinExistence type="predicted"/>
<dbReference type="HOGENOM" id="CLU_109297_3_1_11"/>
<evidence type="ECO:0000313" key="4">
    <source>
        <dbReference type="Proteomes" id="UP000001937"/>
    </source>
</evidence>
<accession>Q2JCW9</accession>
<organism evidence="3 4">
    <name type="scientific">Frankia casuarinae (strain DSM 45818 / CECT 9043 / HFP020203 / CcI3)</name>
    <dbReference type="NCBI Taxonomy" id="106370"/>
    <lineage>
        <taxon>Bacteria</taxon>
        <taxon>Bacillati</taxon>
        <taxon>Actinomycetota</taxon>
        <taxon>Actinomycetes</taxon>
        <taxon>Frankiales</taxon>
        <taxon>Frankiaceae</taxon>
        <taxon>Frankia</taxon>
    </lineage>
</organism>
<dbReference type="Proteomes" id="UP000001937">
    <property type="component" value="Chromosome"/>
</dbReference>
<dbReference type="KEGG" id="fra:Francci3_1497"/>
<gene>
    <name evidence="3" type="ordered locus">Francci3_1497</name>
</gene>
<evidence type="ECO:0000256" key="2">
    <source>
        <dbReference type="SAM" id="Phobius"/>
    </source>
</evidence>
<feature type="transmembrane region" description="Helical" evidence="2">
    <location>
        <begin position="140"/>
        <end position="172"/>
    </location>
</feature>
<dbReference type="PANTHER" id="PTHR39165">
    <property type="entry name" value="IG HYPOTHETICAL 17883"/>
    <property type="match status" value="1"/>
</dbReference>
<dbReference type="STRING" id="106370.Francci3_1497"/>
<dbReference type="EMBL" id="CP000249">
    <property type="protein sequence ID" value="ABD10873.1"/>
    <property type="molecule type" value="Genomic_DNA"/>
</dbReference>
<name>Q2JCW9_FRACC</name>
<feature type="transmembrane region" description="Helical" evidence="2">
    <location>
        <begin position="192"/>
        <end position="215"/>
    </location>
</feature>
<sequence>MCPGGRGRGARPRRVAHRLRRGGSTHGGEQYGGEQCCRGGGEQHYRRGRSGDAGEGGRAISTGGLLVVALVMAVGLVGVVLPVLPGLVLVWGAGLWWVIADGGGVGRWIVLALMTALFVIGALTKYVLPARATAGRGVPWPSLAIGAVCAIIGFFVVPVVGLLIGGVVGIYLAELVRLGDARAAGRTTWAAIVAFGVGVVVELAAGVAMVLVWLVGEFVA</sequence>
<keyword evidence="4" id="KW-1185">Reference proteome</keyword>
<feature type="transmembrane region" description="Helical" evidence="2">
    <location>
        <begin position="66"/>
        <end position="99"/>
    </location>
</feature>
<dbReference type="PANTHER" id="PTHR39165:SF1">
    <property type="entry name" value="DUF456 DOMAIN-CONTAINING PROTEIN"/>
    <property type="match status" value="1"/>
</dbReference>
<reference evidence="3 4" key="1">
    <citation type="journal article" date="2007" name="Genome Res.">
        <title>Genome characteristics of facultatively symbiotic Frankia sp. strains reflect host range and host plant biogeography.</title>
        <authorList>
            <person name="Normand P."/>
            <person name="Lapierre P."/>
            <person name="Tisa L.S."/>
            <person name="Gogarten J.P."/>
            <person name="Alloisio N."/>
            <person name="Bagnarol E."/>
            <person name="Bassi C.A."/>
            <person name="Berry A.M."/>
            <person name="Bickhart D.M."/>
            <person name="Choisne N."/>
            <person name="Couloux A."/>
            <person name="Cournoyer B."/>
            <person name="Cruveiller S."/>
            <person name="Daubin V."/>
            <person name="Demange N."/>
            <person name="Francino M.P."/>
            <person name="Goltsman E."/>
            <person name="Huang Y."/>
            <person name="Kopp O.R."/>
            <person name="Labarre L."/>
            <person name="Lapidus A."/>
            <person name="Lavire C."/>
            <person name="Marechal J."/>
            <person name="Martinez M."/>
            <person name="Mastronunzio J.E."/>
            <person name="Mullin B.C."/>
            <person name="Niemann J."/>
            <person name="Pujic P."/>
            <person name="Rawnsley T."/>
            <person name="Rouy Z."/>
            <person name="Schenowitz C."/>
            <person name="Sellstedt A."/>
            <person name="Tavares F."/>
            <person name="Tomkins J.P."/>
            <person name="Vallenet D."/>
            <person name="Valverde C."/>
            <person name="Wall L.G."/>
            <person name="Wang Y."/>
            <person name="Medigue C."/>
            <person name="Benson D.R."/>
        </authorList>
    </citation>
    <scope>NUCLEOTIDE SEQUENCE [LARGE SCALE GENOMIC DNA]</scope>
    <source>
        <strain evidence="4">DSM 45818 / CECT 9043 / CcI3</strain>
    </source>
</reference>
<evidence type="ECO:0008006" key="5">
    <source>
        <dbReference type="Google" id="ProtNLM"/>
    </source>
</evidence>
<keyword evidence="2" id="KW-0472">Membrane</keyword>
<keyword evidence="2" id="KW-0812">Transmembrane</keyword>
<evidence type="ECO:0000256" key="1">
    <source>
        <dbReference type="SAM" id="MobiDB-lite"/>
    </source>
</evidence>
<dbReference type="AlphaFoldDB" id="Q2JCW9"/>
<dbReference type="eggNOG" id="COG2839">
    <property type="taxonomic scope" value="Bacteria"/>
</dbReference>
<feature type="transmembrane region" description="Helical" evidence="2">
    <location>
        <begin position="105"/>
        <end position="128"/>
    </location>
</feature>
<evidence type="ECO:0000313" key="3">
    <source>
        <dbReference type="EMBL" id="ABD10873.1"/>
    </source>
</evidence>